<reference evidence="1 2" key="1">
    <citation type="journal article" date="2014" name="Genome Announc.">
        <title>Complete Genome Sequence of the Novel Giant Pseudomonas Phage PaBG.</title>
        <authorList>
            <person name="Sykilinda N.N."/>
            <person name="Bondar A.A."/>
            <person name="Gorshkova A.S."/>
            <person name="Kurochkina L.P."/>
            <person name="Kulikov E.E."/>
            <person name="Shneider M.M."/>
            <person name="Kadykov V.A."/>
            <person name="Solovjeva N.V."/>
            <person name="Kabilov M.R."/>
            <person name="Mesyanzhinov V.V."/>
            <person name="Vlassov V.V."/>
            <person name="Drukker V.V."/>
            <person name="Miroshnikov K.A."/>
        </authorList>
    </citation>
    <scope>NUCLEOTIDE SEQUENCE [LARGE SCALE GENOMIC DNA]</scope>
</reference>
<evidence type="ECO:0000313" key="1">
    <source>
        <dbReference type="EMBL" id="AGS82037.1"/>
    </source>
</evidence>
<gene>
    <name evidence="1" type="ORF">PaBG_00153</name>
</gene>
<organism evidence="1 2">
    <name type="scientific">Pseudomonas phage PaBG</name>
    <dbReference type="NCBI Taxonomy" id="1335230"/>
    <lineage>
        <taxon>Viruses</taxon>
        <taxon>Duplodnaviria</taxon>
        <taxon>Heunggongvirae</taxon>
        <taxon>Uroviricota</taxon>
        <taxon>Caudoviricetes</taxon>
        <taxon>Baikalvirus</taxon>
        <taxon>Baikalvirus PaBG</taxon>
    </lineage>
</organism>
<evidence type="ECO:0000313" key="2">
    <source>
        <dbReference type="Proteomes" id="UP000015545"/>
    </source>
</evidence>
<proteinExistence type="predicted"/>
<protein>
    <submittedName>
        <fullName evidence="1">Uncharacterized protein</fullName>
    </submittedName>
</protein>
<dbReference type="KEGG" id="vg:16574839"/>
<name>S5VV81_9CAUD</name>
<accession>S5VV81</accession>
<sequence>MAKVKFTLISIRDAEVSEDSRLFVLNRSNPSANVNFNITDSAGQRQVITVPVTSAPVDLANFAEKTSVLRDPTFRRLVAKGLFKLVDPDQAQKFIETDPRGISETKRIYEVIEEGNDPILGAEANIDDSHARSLSEKLGAGSENPFVENIVGRSKGDEDAADLISEIDGKLHTLTLADLEYISKHAGNAEIKTYAAEQLEEMKLEEETRPEGQ</sequence>
<dbReference type="Proteomes" id="UP000015545">
    <property type="component" value="Segment"/>
</dbReference>
<keyword evidence="2" id="KW-1185">Reference proteome</keyword>
<dbReference type="EMBL" id="KF147891">
    <property type="protein sequence ID" value="AGS82037.1"/>
    <property type="molecule type" value="Genomic_DNA"/>
</dbReference>